<reference evidence="1 2" key="1">
    <citation type="submission" date="2020-08" db="EMBL/GenBank/DDBJ databases">
        <title>Genomic Encyclopedia of Type Strains, Phase IV (KMG-IV): sequencing the most valuable type-strain genomes for metagenomic binning, comparative biology and taxonomic classification.</title>
        <authorList>
            <person name="Goeker M."/>
        </authorList>
    </citation>
    <scope>NUCLEOTIDE SEQUENCE [LARGE SCALE GENOMIC DNA]</scope>
    <source>
        <strain evidence="1 2">DSM 100044</strain>
    </source>
</reference>
<comment type="caution">
    <text evidence="1">The sequence shown here is derived from an EMBL/GenBank/DDBJ whole genome shotgun (WGS) entry which is preliminary data.</text>
</comment>
<organism evidence="1 2">
    <name type="scientific">Sphingomonas aerophila</name>
    <dbReference type="NCBI Taxonomy" id="1344948"/>
    <lineage>
        <taxon>Bacteria</taxon>
        <taxon>Pseudomonadati</taxon>
        <taxon>Pseudomonadota</taxon>
        <taxon>Alphaproteobacteria</taxon>
        <taxon>Sphingomonadales</taxon>
        <taxon>Sphingomonadaceae</taxon>
        <taxon>Sphingomonas</taxon>
    </lineage>
</organism>
<dbReference type="RefSeq" id="WP_184060042.1">
    <property type="nucleotide sequence ID" value="NZ_JACIJK010000012.1"/>
</dbReference>
<dbReference type="InterPro" id="IPR021322">
    <property type="entry name" value="DUF2924"/>
</dbReference>
<keyword evidence="2" id="KW-1185">Reference proteome</keyword>
<dbReference type="Proteomes" id="UP000546200">
    <property type="component" value="Unassembled WGS sequence"/>
</dbReference>
<protein>
    <recommendedName>
        <fullName evidence="3">DUF2924 domain-containing protein</fullName>
    </recommendedName>
</protein>
<evidence type="ECO:0008006" key="3">
    <source>
        <dbReference type="Google" id="ProtNLM"/>
    </source>
</evidence>
<dbReference type="EMBL" id="JACIJK010000012">
    <property type="protein sequence ID" value="MBB5716619.1"/>
    <property type="molecule type" value="Genomic_DNA"/>
</dbReference>
<sequence length="137" mass="14860">MDAAASITELDELGSADLRQRWHALVGTPAPKVSPKMLRLALAWEGQARAAGGLARATTQTLDQLGRGQTRTQAATAGMRLVREWGGRVHVVTVGEDQIIRWDNREWRSLSEVARAITGTRWSGPAFFGLKKKAAAA</sequence>
<dbReference type="Pfam" id="PF11149">
    <property type="entry name" value="DUF2924"/>
    <property type="match status" value="1"/>
</dbReference>
<name>A0A7W9BG42_9SPHN</name>
<dbReference type="AlphaFoldDB" id="A0A7W9BG42"/>
<evidence type="ECO:0000313" key="2">
    <source>
        <dbReference type="Proteomes" id="UP000546200"/>
    </source>
</evidence>
<proteinExistence type="predicted"/>
<evidence type="ECO:0000313" key="1">
    <source>
        <dbReference type="EMBL" id="MBB5716619.1"/>
    </source>
</evidence>
<gene>
    <name evidence="1" type="ORF">FHS94_003489</name>
</gene>
<accession>A0A7W9BG42</accession>